<evidence type="ECO:0000313" key="5">
    <source>
        <dbReference type="Proteomes" id="UP000823388"/>
    </source>
</evidence>
<protein>
    <submittedName>
        <fullName evidence="4">Uncharacterized protein</fullName>
    </submittedName>
</protein>
<feature type="region of interest" description="Disordered" evidence="3">
    <location>
        <begin position="61"/>
        <end position="101"/>
    </location>
</feature>
<keyword evidence="2" id="KW-0808">Transferase</keyword>
<evidence type="ECO:0000256" key="1">
    <source>
        <dbReference type="ARBA" id="ARBA00009861"/>
    </source>
</evidence>
<dbReference type="PANTHER" id="PTHR31147:SF66">
    <property type="entry name" value="OS05G0315700 PROTEIN"/>
    <property type="match status" value="1"/>
</dbReference>
<dbReference type="PANTHER" id="PTHR31147">
    <property type="entry name" value="ACYL TRANSFERASE 4"/>
    <property type="match status" value="1"/>
</dbReference>
<keyword evidence="5" id="KW-1185">Reference proteome</keyword>
<dbReference type="InterPro" id="IPR023213">
    <property type="entry name" value="CAT-like_dom_sf"/>
</dbReference>
<accession>A0A8T0PLY8</accession>
<dbReference type="OrthoDB" id="676287at2759"/>
<dbReference type="AlphaFoldDB" id="A0A8T0PLY8"/>
<dbReference type="Proteomes" id="UP000823388">
    <property type="component" value="Chromosome 8K"/>
</dbReference>
<dbReference type="Gene3D" id="3.30.559.10">
    <property type="entry name" value="Chloramphenicol acetyltransferase-like domain"/>
    <property type="match status" value="2"/>
</dbReference>
<evidence type="ECO:0000256" key="2">
    <source>
        <dbReference type="ARBA" id="ARBA00022679"/>
    </source>
</evidence>
<name>A0A8T0PLY8_PANVG</name>
<dbReference type="GO" id="GO:0016747">
    <property type="term" value="F:acyltransferase activity, transferring groups other than amino-acyl groups"/>
    <property type="evidence" value="ECO:0007669"/>
    <property type="project" value="UniProtKB-ARBA"/>
</dbReference>
<gene>
    <name evidence="4" type="ORF">PVAP13_8KG209900</name>
</gene>
<sequence length="615" mass="66686">MRGRIPNWLAGNAGFERFQRARLAQTSPAQAFGTSSHPEQLTCTDAAAEIGGSCAHGHQSARADTAAGRSVPAHGGGARPRVSTLPLLAPLGRVPPSRSPAGQLRAFPARTLQRPLCPAGFSTLRAAAAAVSHYPPQGIATHIRVGLSRQSNLLCARNMACSSAAAKFTVRRRPAVLVAPAAPTPRELKSLSDIDDQEGLRYQIPIIQFYRRNESMGAKDPVQVIREALAKALVPYYPFAGRLREHDGWKQALDCTGEGVLFIEADTDVGLEHFGDTLLPPFQCLEELIFDVPGSSAIVNSPLLLFQVTRLACGGFILAVRLNHTMADALGLMQFLGSVAELARGAQALSVLPVWKRELLEGRNKQQMALVHDKLDEVPSSGSDTDAKASSIMLPLDNAELRLGSLYFGPREIAAIRAQLPSHLQKRATKFDTVAGWMWKFRTVALAPDPDEVMHLLVVVNARGRNTGAVGIPIGYYGNALATPAAISTVRELCTKPLSYAVELVNKAKNQVDMEYIRSTADHIMLRRGQRQLVTAGMYYQVDETKVRFHDLDFGWGKPVYSGPAETVPFTSCPWLSSFHLPSKNANGEDGIVVPIYLPGPAMDRLVEEMNNCAP</sequence>
<dbReference type="InterPro" id="IPR050898">
    <property type="entry name" value="Plant_acyltransferase"/>
</dbReference>
<comment type="caution">
    <text evidence="4">The sequence shown here is derived from an EMBL/GenBank/DDBJ whole genome shotgun (WGS) entry which is preliminary data.</text>
</comment>
<reference evidence="4" key="1">
    <citation type="submission" date="2020-05" db="EMBL/GenBank/DDBJ databases">
        <title>WGS assembly of Panicum virgatum.</title>
        <authorList>
            <person name="Lovell J.T."/>
            <person name="Jenkins J."/>
            <person name="Shu S."/>
            <person name="Juenger T.E."/>
            <person name="Schmutz J."/>
        </authorList>
    </citation>
    <scope>NUCLEOTIDE SEQUENCE</scope>
    <source>
        <strain evidence="4">AP13</strain>
    </source>
</reference>
<evidence type="ECO:0000256" key="3">
    <source>
        <dbReference type="SAM" id="MobiDB-lite"/>
    </source>
</evidence>
<organism evidence="4 5">
    <name type="scientific">Panicum virgatum</name>
    <name type="common">Blackwell switchgrass</name>
    <dbReference type="NCBI Taxonomy" id="38727"/>
    <lineage>
        <taxon>Eukaryota</taxon>
        <taxon>Viridiplantae</taxon>
        <taxon>Streptophyta</taxon>
        <taxon>Embryophyta</taxon>
        <taxon>Tracheophyta</taxon>
        <taxon>Spermatophyta</taxon>
        <taxon>Magnoliopsida</taxon>
        <taxon>Liliopsida</taxon>
        <taxon>Poales</taxon>
        <taxon>Poaceae</taxon>
        <taxon>PACMAD clade</taxon>
        <taxon>Panicoideae</taxon>
        <taxon>Panicodae</taxon>
        <taxon>Paniceae</taxon>
        <taxon>Panicinae</taxon>
        <taxon>Panicum</taxon>
        <taxon>Panicum sect. Hiantes</taxon>
    </lineage>
</organism>
<proteinExistence type="inferred from homology"/>
<dbReference type="EMBL" id="CM029051">
    <property type="protein sequence ID" value="KAG2561609.1"/>
    <property type="molecule type" value="Genomic_DNA"/>
</dbReference>
<dbReference type="Pfam" id="PF02458">
    <property type="entry name" value="Transferase"/>
    <property type="match status" value="1"/>
</dbReference>
<comment type="similarity">
    <text evidence="1">Belongs to the plant acyltransferase family.</text>
</comment>
<evidence type="ECO:0000313" key="4">
    <source>
        <dbReference type="EMBL" id="KAG2561609.1"/>
    </source>
</evidence>